<evidence type="ECO:0000259" key="1">
    <source>
        <dbReference type="Pfam" id="PF04773"/>
    </source>
</evidence>
<dbReference type="Pfam" id="PF16220">
    <property type="entry name" value="DUF4880"/>
    <property type="match status" value="1"/>
</dbReference>
<feature type="domain" description="FecR protein" evidence="1">
    <location>
        <begin position="126"/>
        <end position="217"/>
    </location>
</feature>
<dbReference type="STRING" id="406100.SAMN04488052_103271"/>
<reference evidence="3 4" key="1">
    <citation type="submission" date="2016-10" db="EMBL/GenBank/DDBJ databases">
        <authorList>
            <person name="de Groot N.N."/>
        </authorList>
    </citation>
    <scope>NUCLEOTIDE SEQUENCE [LARGE SCALE GENOMIC DNA]</scope>
    <source>
        <strain evidence="3 4">CGMCC 1.6291</strain>
    </source>
</reference>
<organism evidence="3 4">
    <name type="scientific">Aquisalimonas asiatica</name>
    <dbReference type="NCBI Taxonomy" id="406100"/>
    <lineage>
        <taxon>Bacteria</taxon>
        <taxon>Pseudomonadati</taxon>
        <taxon>Pseudomonadota</taxon>
        <taxon>Gammaproteobacteria</taxon>
        <taxon>Chromatiales</taxon>
        <taxon>Ectothiorhodospiraceae</taxon>
        <taxon>Aquisalimonas</taxon>
    </lineage>
</organism>
<dbReference type="InterPro" id="IPR012373">
    <property type="entry name" value="Ferrdict_sens_TM"/>
</dbReference>
<dbReference type="EMBL" id="FOEG01000003">
    <property type="protein sequence ID" value="SEO83444.1"/>
    <property type="molecule type" value="Genomic_DNA"/>
</dbReference>
<dbReference type="AlphaFoldDB" id="A0A1H8SYL4"/>
<name>A0A1H8SYL4_9GAMM</name>
<feature type="domain" description="FecR N-terminal" evidence="2">
    <location>
        <begin position="18"/>
        <end position="60"/>
    </location>
</feature>
<evidence type="ECO:0000313" key="4">
    <source>
        <dbReference type="Proteomes" id="UP000199657"/>
    </source>
</evidence>
<dbReference type="InterPro" id="IPR006860">
    <property type="entry name" value="FecR"/>
</dbReference>
<evidence type="ECO:0000313" key="3">
    <source>
        <dbReference type="EMBL" id="SEO83444.1"/>
    </source>
</evidence>
<accession>A0A1H8SYL4</accession>
<gene>
    <name evidence="3" type="ORF">SAMN04488052_103271</name>
</gene>
<dbReference type="InterPro" id="IPR032623">
    <property type="entry name" value="FecR_N"/>
</dbReference>
<protein>
    <submittedName>
        <fullName evidence="3">FecR family protein</fullName>
    </submittedName>
</protein>
<dbReference type="PANTHER" id="PTHR30273:SF2">
    <property type="entry name" value="PROTEIN FECR"/>
    <property type="match status" value="1"/>
</dbReference>
<evidence type="ECO:0000259" key="2">
    <source>
        <dbReference type="Pfam" id="PF16220"/>
    </source>
</evidence>
<dbReference type="Gene3D" id="2.60.120.1440">
    <property type="match status" value="1"/>
</dbReference>
<dbReference type="Pfam" id="PF04773">
    <property type="entry name" value="FecR"/>
    <property type="match status" value="1"/>
</dbReference>
<sequence>MSGHDTPATESVSHAALEAAAEWFALLRSAPADSDLRAQWQQWLEDDNAHREAWHYVEAVGRRFQALQGTTGPHTTASTLDRVRGRRVSRRQALGSLAGLIGTGMVAWASWRHTPLPGLVANWQADYRSAVGEIRQVRLDDGSRLWLNTASAVNTAFSPSLRRLRLVTGEILVETAGDPGRPFMVDTDHGSLRALGTRFTVRGNQDATQLVVFEGAVAIRPDGTAGETVVHAGEQARFNRDGLLSRGTADATHDAWSRGVILARDTPLDELVAELARYQRGHLGVDPDVAGLRVVGGYPAQDTERSLAMLADVLPITIHRPLPWWTTIKAANDSPP</sequence>
<dbReference type="GO" id="GO:0016989">
    <property type="term" value="F:sigma factor antagonist activity"/>
    <property type="evidence" value="ECO:0007669"/>
    <property type="project" value="TreeGrafter"/>
</dbReference>
<proteinExistence type="predicted"/>
<dbReference type="PANTHER" id="PTHR30273">
    <property type="entry name" value="PERIPLASMIC SIGNAL SENSOR AND SIGMA FACTOR ACTIVATOR FECR-RELATED"/>
    <property type="match status" value="1"/>
</dbReference>
<dbReference type="Proteomes" id="UP000199657">
    <property type="component" value="Unassembled WGS sequence"/>
</dbReference>
<dbReference type="PIRSF" id="PIRSF018266">
    <property type="entry name" value="FecR"/>
    <property type="match status" value="1"/>
</dbReference>
<keyword evidence="4" id="KW-1185">Reference proteome</keyword>
<dbReference type="RefSeq" id="WP_216110783.1">
    <property type="nucleotide sequence ID" value="NZ_FOEG01000003.1"/>
</dbReference>